<dbReference type="Proteomes" id="UP000681967">
    <property type="component" value="Unassembled WGS sequence"/>
</dbReference>
<feature type="non-terminal residue" evidence="1">
    <location>
        <position position="111"/>
    </location>
</feature>
<evidence type="ECO:0000313" key="1">
    <source>
        <dbReference type="EMBL" id="CAF5166390.1"/>
    </source>
</evidence>
<accession>A0A8S3GL90</accession>
<gene>
    <name evidence="1" type="ORF">BYL167_LOCUS76044</name>
</gene>
<sequence length="111" mass="13134">MRLVSGFFASLPYFKLDERRAAFDLTTTTTTTKWPWFYSRSKQLLLFFQDPIHLATKWRNRLLSSTAQLRLGTQHISIEHLIDIIEDSNYSKLDHGLTRSDLNPKDHQNFY</sequence>
<organism evidence="1 2">
    <name type="scientific">Rotaria magnacalcarata</name>
    <dbReference type="NCBI Taxonomy" id="392030"/>
    <lineage>
        <taxon>Eukaryota</taxon>
        <taxon>Metazoa</taxon>
        <taxon>Spiralia</taxon>
        <taxon>Gnathifera</taxon>
        <taxon>Rotifera</taxon>
        <taxon>Eurotatoria</taxon>
        <taxon>Bdelloidea</taxon>
        <taxon>Philodinida</taxon>
        <taxon>Philodinidae</taxon>
        <taxon>Rotaria</taxon>
    </lineage>
</organism>
<reference evidence="1" key="1">
    <citation type="submission" date="2021-02" db="EMBL/GenBank/DDBJ databases">
        <authorList>
            <person name="Nowell W R."/>
        </authorList>
    </citation>
    <scope>NUCLEOTIDE SEQUENCE</scope>
</reference>
<dbReference type="AlphaFoldDB" id="A0A8S3GL90"/>
<dbReference type="EMBL" id="CAJOBH010273441">
    <property type="protein sequence ID" value="CAF5166390.1"/>
    <property type="molecule type" value="Genomic_DNA"/>
</dbReference>
<comment type="caution">
    <text evidence="1">The sequence shown here is derived from an EMBL/GenBank/DDBJ whole genome shotgun (WGS) entry which is preliminary data.</text>
</comment>
<proteinExistence type="predicted"/>
<evidence type="ECO:0000313" key="2">
    <source>
        <dbReference type="Proteomes" id="UP000681967"/>
    </source>
</evidence>
<name>A0A8S3GL90_9BILA</name>
<protein>
    <submittedName>
        <fullName evidence="1">Uncharacterized protein</fullName>
    </submittedName>
</protein>